<organism evidence="2 3">
    <name type="scientific">Rhizophlyctis rosea</name>
    <dbReference type="NCBI Taxonomy" id="64517"/>
    <lineage>
        <taxon>Eukaryota</taxon>
        <taxon>Fungi</taxon>
        <taxon>Fungi incertae sedis</taxon>
        <taxon>Chytridiomycota</taxon>
        <taxon>Chytridiomycota incertae sedis</taxon>
        <taxon>Chytridiomycetes</taxon>
        <taxon>Rhizophlyctidales</taxon>
        <taxon>Rhizophlyctidaceae</taxon>
        <taxon>Rhizophlyctis</taxon>
    </lineage>
</organism>
<keyword evidence="3" id="KW-1185">Reference proteome</keyword>
<evidence type="ECO:0000313" key="3">
    <source>
        <dbReference type="Proteomes" id="UP001212841"/>
    </source>
</evidence>
<gene>
    <name evidence="2" type="ORF">HK097_001454</name>
</gene>
<accession>A0AAD5SCC1</accession>
<name>A0AAD5SCC1_9FUNG</name>
<feature type="region of interest" description="Disordered" evidence="1">
    <location>
        <begin position="1"/>
        <end position="71"/>
    </location>
</feature>
<dbReference type="Proteomes" id="UP001212841">
    <property type="component" value="Unassembled WGS sequence"/>
</dbReference>
<dbReference type="AlphaFoldDB" id="A0AAD5SCC1"/>
<evidence type="ECO:0000313" key="2">
    <source>
        <dbReference type="EMBL" id="KAJ3044450.1"/>
    </source>
</evidence>
<proteinExistence type="predicted"/>
<evidence type="ECO:0000256" key="1">
    <source>
        <dbReference type="SAM" id="MobiDB-lite"/>
    </source>
</evidence>
<feature type="non-terminal residue" evidence="2">
    <location>
        <position position="71"/>
    </location>
</feature>
<protein>
    <submittedName>
        <fullName evidence="2">Uncharacterized protein</fullName>
    </submittedName>
</protein>
<feature type="compositionally biased region" description="Low complexity" evidence="1">
    <location>
        <begin position="37"/>
        <end position="47"/>
    </location>
</feature>
<sequence>MAPGAPDMDRSSSDEGDTLKQDDSDSEEKSPKDVKKPISPITPTTTTAGSVKQNGYFGKTASHPVYIGQPN</sequence>
<feature type="compositionally biased region" description="Basic and acidic residues" evidence="1">
    <location>
        <begin position="7"/>
        <end position="36"/>
    </location>
</feature>
<dbReference type="EMBL" id="JADGJD010001290">
    <property type="protein sequence ID" value="KAJ3044450.1"/>
    <property type="molecule type" value="Genomic_DNA"/>
</dbReference>
<reference evidence="2" key="1">
    <citation type="submission" date="2020-05" db="EMBL/GenBank/DDBJ databases">
        <title>Phylogenomic resolution of chytrid fungi.</title>
        <authorList>
            <person name="Stajich J.E."/>
            <person name="Amses K."/>
            <person name="Simmons R."/>
            <person name="Seto K."/>
            <person name="Myers J."/>
            <person name="Bonds A."/>
            <person name="Quandt C.A."/>
            <person name="Barry K."/>
            <person name="Liu P."/>
            <person name="Grigoriev I."/>
            <person name="Longcore J.E."/>
            <person name="James T.Y."/>
        </authorList>
    </citation>
    <scope>NUCLEOTIDE SEQUENCE</scope>
    <source>
        <strain evidence="2">JEL0318</strain>
    </source>
</reference>
<comment type="caution">
    <text evidence="2">The sequence shown here is derived from an EMBL/GenBank/DDBJ whole genome shotgun (WGS) entry which is preliminary data.</text>
</comment>